<dbReference type="PROSITE" id="PS51918">
    <property type="entry name" value="RADICAL_SAM"/>
    <property type="match status" value="1"/>
</dbReference>
<dbReference type="Gene3D" id="3.20.20.70">
    <property type="entry name" value="Aldolase class I"/>
    <property type="match status" value="1"/>
</dbReference>
<dbReference type="InterPro" id="IPR040064">
    <property type="entry name" value="MoaA-like"/>
</dbReference>
<dbReference type="InterPro" id="IPR013785">
    <property type="entry name" value="Aldolase_TIM"/>
</dbReference>
<dbReference type="CDD" id="cd21117">
    <property type="entry name" value="Twitch_MoaA"/>
    <property type="match status" value="1"/>
</dbReference>
<dbReference type="Proteomes" id="UP000199197">
    <property type="component" value="Unassembled WGS sequence"/>
</dbReference>
<dbReference type="OrthoDB" id="9763993at2"/>
<dbReference type="PROSITE" id="PS01305">
    <property type="entry name" value="MOAA_NIFB_PQQE"/>
    <property type="match status" value="1"/>
</dbReference>
<organism evidence="14 15">
    <name type="scientific">Candidatus Chryseopegocella kryptomonas</name>
    <dbReference type="NCBI Taxonomy" id="1633643"/>
    <lineage>
        <taxon>Bacteria</taxon>
        <taxon>Pseudomonadati</taxon>
        <taxon>Candidatus Kryptoniota</taxon>
        <taxon>Candidatus Chryseopegocella</taxon>
    </lineage>
</organism>
<sequence>MLFDGFGRKIDYLRISVTDRCNLSCFYCRKNGIEGFPRNEILTFEEIEFIVDIFKNEFEIKKLRLTGGEPLMRKGIDSLICRLCSKGLSVNLTTNGILLFKFAKFLAEQGIGVNLSLDTLNHNKFKFITGFDFLDYVLDGLEQFLSNGGNLKINTVVLKGVNDDEIFDLIDFAGKKGVEIRFIEFMPFVGKDVWSSYFVSEDEIKSRIERKGNLVFLGNGSSTARVYLFDNRVRIGFISTVTRPFCDSCSRIRITSDGKIVLCMFDDRGYSLKKFLRPEFDGDALRKFIIDIVKKKPRGFVDLKDKMAKFEMIKLGG</sequence>
<gene>
    <name evidence="14" type="ORF">JGI23_00177</name>
</gene>
<dbReference type="SFLD" id="SFLDS00029">
    <property type="entry name" value="Radical_SAM"/>
    <property type="match status" value="1"/>
</dbReference>
<dbReference type="InterPro" id="IPR013483">
    <property type="entry name" value="MoaA"/>
</dbReference>
<dbReference type="GO" id="GO:0005525">
    <property type="term" value="F:GTP binding"/>
    <property type="evidence" value="ECO:0007669"/>
    <property type="project" value="UniProtKB-KW"/>
</dbReference>
<dbReference type="EMBL" id="CZVW01000002">
    <property type="protein sequence ID" value="CUS96768.1"/>
    <property type="molecule type" value="Genomic_DNA"/>
</dbReference>
<dbReference type="AlphaFoldDB" id="A0A0P1MNP7"/>
<dbReference type="NCBIfam" id="TIGR02666">
    <property type="entry name" value="moaA"/>
    <property type="match status" value="1"/>
</dbReference>
<dbReference type="GO" id="GO:0061799">
    <property type="term" value="F:cyclic pyranopterin monophosphate synthase activity"/>
    <property type="evidence" value="ECO:0007669"/>
    <property type="project" value="TreeGrafter"/>
</dbReference>
<evidence type="ECO:0000256" key="12">
    <source>
        <dbReference type="ARBA" id="ARBA00048697"/>
    </source>
</evidence>
<keyword evidence="15" id="KW-1185">Reference proteome</keyword>
<dbReference type="SFLD" id="SFLDG01386">
    <property type="entry name" value="main_SPASM_domain-containing"/>
    <property type="match status" value="1"/>
</dbReference>
<feature type="domain" description="Radical SAM core" evidence="13">
    <location>
        <begin position="5"/>
        <end position="214"/>
    </location>
</feature>
<dbReference type="GO" id="GO:0061798">
    <property type="term" value="F:GTP 3',8'-cyclase activity"/>
    <property type="evidence" value="ECO:0007669"/>
    <property type="project" value="UniProtKB-EC"/>
</dbReference>
<keyword evidence="5" id="KW-0479">Metal-binding</keyword>
<accession>A0A0P1MNP7</accession>
<evidence type="ECO:0000259" key="13">
    <source>
        <dbReference type="PROSITE" id="PS51918"/>
    </source>
</evidence>
<keyword evidence="7" id="KW-0408">Iron</keyword>
<keyword evidence="3" id="KW-0004">4Fe-4S</keyword>
<evidence type="ECO:0000256" key="2">
    <source>
        <dbReference type="ARBA" id="ARBA00012167"/>
    </source>
</evidence>
<protein>
    <recommendedName>
        <fullName evidence="2">GTP 3',8-cyclase</fullName>
        <ecNumber evidence="2">4.1.99.22</ecNumber>
    </recommendedName>
</protein>
<dbReference type="PANTHER" id="PTHR22960">
    <property type="entry name" value="MOLYBDOPTERIN COFACTOR SYNTHESIS PROTEIN A"/>
    <property type="match status" value="1"/>
</dbReference>
<dbReference type="GO" id="GO:0046872">
    <property type="term" value="F:metal ion binding"/>
    <property type="evidence" value="ECO:0007669"/>
    <property type="project" value="UniProtKB-KW"/>
</dbReference>
<dbReference type="EC" id="4.1.99.22" evidence="2"/>
<evidence type="ECO:0000256" key="9">
    <source>
        <dbReference type="ARBA" id="ARBA00023134"/>
    </source>
</evidence>
<evidence type="ECO:0000256" key="11">
    <source>
        <dbReference type="ARBA" id="ARBA00023239"/>
    </source>
</evidence>
<name>A0A0P1MNP7_9BACT</name>
<dbReference type="CDD" id="cd01335">
    <property type="entry name" value="Radical_SAM"/>
    <property type="match status" value="1"/>
</dbReference>
<keyword evidence="9" id="KW-0342">GTP-binding</keyword>
<evidence type="ECO:0000256" key="3">
    <source>
        <dbReference type="ARBA" id="ARBA00022485"/>
    </source>
</evidence>
<evidence type="ECO:0000256" key="6">
    <source>
        <dbReference type="ARBA" id="ARBA00022741"/>
    </source>
</evidence>
<dbReference type="Pfam" id="PF04055">
    <property type="entry name" value="Radical_SAM"/>
    <property type="match status" value="1"/>
</dbReference>
<dbReference type="GO" id="GO:0051539">
    <property type="term" value="F:4 iron, 4 sulfur cluster binding"/>
    <property type="evidence" value="ECO:0007669"/>
    <property type="project" value="UniProtKB-KW"/>
</dbReference>
<evidence type="ECO:0000256" key="10">
    <source>
        <dbReference type="ARBA" id="ARBA00023150"/>
    </source>
</evidence>
<evidence type="ECO:0000256" key="1">
    <source>
        <dbReference type="ARBA" id="ARBA00001966"/>
    </source>
</evidence>
<dbReference type="InterPro" id="IPR050105">
    <property type="entry name" value="MoCo_biosynth_MoaA/MoaC"/>
</dbReference>
<keyword evidence="11" id="KW-0456">Lyase</keyword>
<dbReference type="GO" id="GO:0006777">
    <property type="term" value="P:Mo-molybdopterin cofactor biosynthetic process"/>
    <property type="evidence" value="ECO:0007669"/>
    <property type="project" value="UniProtKB-KW"/>
</dbReference>
<dbReference type="InterPro" id="IPR000385">
    <property type="entry name" value="MoaA_NifB_PqqE_Fe-S-bd_CS"/>
</dbReference>
<comment type="cofactor">
    <cofactor evidence="1">
        <name>[4Fe-4S] cluster</name>
        <dbReference type="ChEBI" id="CHEBI:49883"/>
    </cofactor>
</comment>
<dbReference type="InterPro" id="IPR006638">
    <property type="entry name" value="Elp3/MiaA/NifB-like_rSAM"/>
</dbReference>
<dbReference type="InterPro" id="IPR007197">
    <property type="entry name" value="rSAM"/>
</dbReference>
<comment type="catalytic activity">
    <reaction evidence="12">
        <text>GTP + AH2 + S-adenosyl-L-methionine = (8S)-3',8-cyclo-7,8-dihydroguanosine 5'-triphosphate + 5'-deoxyadenosine + L-methionine + A + H(+)</text>
        <dbReference type="Rhea" id="RHEA:49576"/>
        <dbReference type="ChEBI" id="CHEBI:13193"/>
        <dbReference type="ChEBI" id="CHEBI:15378"/>
        <dbReference type="ChEBI" id="CHEBI:17319"/>
        <dbReference type="ChEBI" id="CHEBI:17499"/>
        <dbReference type="ChEBI" id="CHEBI:37565"/>
        <dbReference type="ChEBI" id="CHEBI:57844"/>
        <dbReference type="ChEBI" id="CHEBI:59789"/>
        <dbReference type="ChEBI" id="CHEBI:131766"/>
        <dbReference type="EC" id="4.1.99.22"/>
    </reaction>
</comment>
<reference evidence="15" key="1">
    <citation type="submission" date="2015-11" db="EMBL/GenBank/DDBJ databases">
        <authorList>
            <person name="Varghese N."/>
        </authorList>
    </citation>
    <scope>NUCLEOTIDE SEQUENCE [LARGE SCALE GENOMIC DNA]</scope>
    <source>
        <strain evidence="15">JGI-23</strain>
    </source>
</reference>
<evidence type="ECO:0000256" key="5">
    <source>
        <dbReference type="ARBA" id="ARBA00022723"/>
    </source>
</evidence>
<dbReference type="Pfam" id="PF06463">
    <property type="entry name" value="Mob_synth_C"/>
    <property type="match status" value="1"/>
</dbReference>
<dbReference type="SUPFAM" id="SSF102114">
    <property type="entry name" value="Radical SAM enzymes"/>
    <property type="match status" value="1"/>
</dbReference>
<proteinExistence type="predicted"/>
<keyword evidence="4" id="KW-0949">S-adenosyl-L-methionine</keyword>
<dbReference type="UniPathway" id="UPA00344"/>
<evidence type="ECO:0000313" key="14">
    <source>
        <dbReference type="EMBL" id="CUS96768.1"/>
    </source>
</evidence>
<keyword evidence="6" id="KW-0547">Nucleotide-binding</keyword>
<evidence type="ECO:0000313" key="15">
    <source>
        <dbReference type="Proteomes" id="UP000199197"/>
    </source>
</evidence>
<dbReference type="SFLD" id="SFLDG01383">
    <property type="entry name" value="cyclic_pyranopterin_phosphate"/>
    <property type="match status" value="1"/>
</dbReference>
<keyword evidence="8" id="KW-0411">Iron-sulfur</keyword>
<dbReference type="PANTHER" id="PTHR22960:SF0">
    <property type="entry name" value="MOLYBDENUM COFACTOR BIOSYNTHESIS PROTEIN 1"/>
    <property type="match status" value="1"/>
</dbReference>
<dbReference type="SMART" id="SM00729">
    <property type="entry name" value="Elp3"/>
    <property type="match status" value="1"/>
</dbReference>
<dbReference type="InterPro" id="IPR010505">
    <property type="entry name" value="MoaA_twitch"/>
</dbReference>
<dbReference type="RefSeq" id="WP_092347021.1">
    <property type="nucleotide sequence ID" value="NZ_CZVW01000002.1"/>
</dbReference>
<evidence type="ECO:0000256" key="8">
    <source>
        <dbReference type="ARBA" id="ARBA00023014"/>
    </source>
</evidence>
<evidence type="ECO:0000256" key="4">
    <source>
        <dbReference type="ARBA" id="ARBA00022691"/>
    </source>
</evidence>
<dbReference type="SFLD" id="SFLDG01067">
    <property type="entry name" value="SPASM/twitch_domain_containing"/>
    <property type="match status" value="1"/>
</dbReference>
<evidence type="ECO:0000256" key="7">
    <source>
        <dbReference type="ARBA" id="ARBA00023004"/>
    </source>
</evidence>
<dbReference type="InterPro" id="IPR058240">
    <property type="entry name" value="rSAM_sf"/>
</dbReference>
<keyword evidence="10" id="KW-0501">Molybdenum cofactor biosynthesis</keyword>